<sequence length="144" mass="16002">ASVITCDQPHERIRDFVLQLFEEASKNIDPELMKNMSIPNLNIPGIIVKQRFGTGSVIWANIEWLRKLTQLPIICKGILSPIDAELAIKYGANGIIVRLTFNYGGRLIDTAPPAIQCLDVVNAVDGRAEGRLVLMTIEKNLTDF</sequence>
<feature type="domain" description="FMN-dependent dehydrogenase" evidence="4">
    <location>
        <begin position="48"/>
        <end position="128"/>
    </location>
</feature>
<organism evidence="5 6">
    <name type="scientific">Rotaria sordida</name>
    <dbReference type="NCBI Taxonomy" id="392033"/>
    <lineage>
        <taxon>Eukaryota</taxon>
        <taxon>Metazoa</taxon>
        <taxon>Spiralia</taxon>
        <taxon>Gnathifera</taxon>
        <taxon>Rotifera</taxon>
        <taxon>Eurotatoria</taxon>
        <taxon>Bdelloidea</taxon>
        <taxon>Philodinida</taxon>
        <taxon>Philodinidae</taxon>
        <taxon>Rotaria</taxon>
    </lineage>
</organism>
<dbReference type="Pfam" id="PF01070">
    <property type="entry name" value="FMN_dh"/>
    <property type="match status" value="1"/>
</dbReference>
<dbReference type="Proteomes" id="UP000663823">
    <property type="component" value="Unassembled WGS sequence"/>
</dbReference>
<evidence type="ECO:0000256" key="2">
    <source>
        <dbReference type="ARBA" id="ARBA00022630"/>
    </source>
</evidence>
<dbReference type="PANTHER" id="PTHR10578:SF107">
    <property type="entry name" value="2-HYDROXYACID OXIDASE 1"/>
    <property type="match status" value="1"/>
</dbReference>
<dbReference type="PANTHER" id="PTHR10578">
    <property type="entry name" value="S -2-HYDROXY-ACID OXIDASE-RELATED"/>
    <property type="match status" value="1"/>
</dbReference>
<evidence type="ECO:0000313" key="5">
    <source>
        <dbReference type="EMBL" id="CAF4314349.1"/>
    </source>
</evidence>
<evidence type="ECO:0000256" key="3">
    <source>
        <dbReference type="ARBA" id="ARBA00022643"/>
    </source>
</evidence>
<dbReference type="AlphaFoldDB" id="A0A820IM85"/>
<gene>
    <name evidence="5" type="ORF">OTI717_LOCUS42440</name>
</gene>
<comment type="caution">
    <text evidence="5">The sequence shown here is derived from an EMBL/GenBank/DDBJ whole genome shotgun (WGS) entry which is preliminary data.</text>
</comment>
<feature type="non-terminal residue" evidence="5">
    <location>
        <position position="1"/>
    </location>
</feature>
<dbReference type="Gene3D" id="3.20.20.70">
    <property type="entry name" value="Aldolase class I"/>
    <property type="match status" value="1"/>
</dbReference>
<accession>A0A820IM85</accession>
<keyword evidence="3" id="KW-0288">FMN</keyword>
<comment type="cofactor">
    <cofactor evidence="1">
        <name>FMN</name>
        <dbReference type="ChEBI" id="CHEBI:58210"/>
    </cofactor>
</comment>
<dbReference type="InterPro" id="IPR013785">
    <property type="entry name" value="Aldolase_TIM"/>
</dbReference>
<evidence type="ECO:0000313" key="6">
    <source>
        <dbReference type="Proteomes" id="UP000663823"/>
    </source>
</evidence>
<dbReference type="InterPro" id="IPR000262">
    <property type="entry name" value="FMN-dep_DH"/>
</dbReference>
<evidence type="ECO:0000259" key="4">
    <source>
        <dbReference type="Pfam" id="PF01070"/>
    </source>
</evidence>
<dbReference type="SUPFAM" id="SSF51395">
    <property type="entry name" value="FMN-linked oxidoreductases"/>
    <property type="match status" value="1"/>
</dbReference>
<name>A0A820IM85_9BILA</name>
<evidence type="ECO:0000256" key="1">
    <source>
        <dbReference type="ARBA" id="ARBA00001917"/>
    </source>
</evidence>
<dbReference type="EMBL" id="CAJOAX010051466">
    <property type="protein sequence ID" value="CAF4314349.1"/>
    <property type="molecule type" value="Genomic_DNA"/>
</dbReference>
<proteinExistence type="predicted"/>
<dbReference type="GO" id="GO:0016491">
    <property type="term" value="F:oxidoreductase activity"/>
    <property type="evidence" value="ECO:0007669"/>
    <property type="project" value="InterPro"/>
</dbReference>
<keyword evidence="2" id="KW-0285">Flavoprotein</keyword>
<protein>
    <recommendedName>
        <fullName evidence="4">FMN-dependent dehydrogenase domain-containing protein</fullName>
    </recommendedName>
</protein>
<reference evidence="5" key="1">
    <citation type="submission" date="2021-02" db="EMBL/GenBank/DDBJ databases">
        <authorList>
            <person name="Nowell W R."/>
        </authorList>
    </citation>
    <scope>NUCLEOTIDE SEQUENCE</scope>
</reference>